<accession>A0A0J8B1H7</accession>
<dbReference type="Gramene" id="KMS93753">
    <property type="protein sequence ID" value="KMS93753"/>
    <property type="gene ID" value="BVRB_028310"/>
</dbReference>
<dbReference type="OMA" id="EDLECWQ"/>
<keyword evidence="3" id="KW-1185">Reference proteome</keyword>
<evidence type="ECO:0000313" key="3">
    <source>
        <dbReference type="Proteomes" id="UP000035740"/>
    </source>
</evidence>
<gene>
    <name evidence="2" type="ORF">BVRB_028310</name>
</gene>
<dbReference type="InterPro" id="IPR013103">
    <property type="entry name" value="RVT_2"/>
</dbReference>
<sequence>MEQMDVKTAFLNTNLSEDIYMNSPEGSDAGSKFVKLQRSLYGLKQAPHDWFKTIDQFLVANQGYSRVKATTCLYFKRTDSDRFSLVGVYVDDLPIIGHPEM</sequence>
<evidence type="ECO:0000259" key="1">
    <source>
        <dbReference type="Pfam" id="PF07727"/>
    </source>
</evidence>
<proteinExistence type="predicted"/>
<feature type="domain" description="Reverse transcriptase Ty1/copia-type" evidence="1">
    <location>
        <begin position="2"/>
        <end position="97"/>
    </location>
</feature>
<protein>
    <recommendedName>
        <fullName evidence="1">Reverse transcriptase Ty1/copia-type domain-containing protein</fullName>
    </recommendedName>
</protein>
<feature type="non-terminal residue" evidence="2">
    <location>
        <position position="101"/>
    </location>
</feature>
<organism evidence="2 3">
    <name type="scientific">Beta vulgaris subsp. vulgaris</name>
    <name type="common">Beet</name>
    <dbReference type="NCBI Taxonomy" id="3555"/>
    <lineage>
        <taxon>Eukaryota</taxon>
        <taxon>Viridiplantae</taxon>
        <taxon>Streptophyta</taxon>
        <taxon>Embryophyta</taxon>
        <taxon>Tracheophyta</taxon>
        <taxon>Spermatophyta</taxon>
        <taxon>Magnoliopsida</taxon>
        <taxon>eudicotyledons</taxon>
        <taxon>Gunneridae</taxon>
        <taxon>Pentapetalae</taxon>
        <taxon>Caryophyllales</taxon>
        <taxon>Chenopodiaceae</taxon>
        <taxon>Betoideae</taxon>
        <taxon>Beta</taxon>
    </lineage>
</organism>
<dbReference type="Proteomes" id="UP000035740">
    <property type="component" value="Unassembled WGS sequence"/>
</dbReference>
<dbReference type="OrthoDB" id="8048545at2759"/>
<dbReference type="AlphaFoldDB" id="A0A0J8B1H7"/>
<name>A0A0J8B1H7_BETVV</name>
<reference evidence="2 3" key="1">
    <citation type="journal article" date="2014" name="Nature">
        <title>The genome of the recently domesticated crop plant sugar beet (Beta vulgaris).</title>
        <authorList>
            <person name="Dohm J.C."/>
            <person name="Minoche A.E."/>
            <person name="Holtgrawe D."/>
            <person name="Capella-Gutierrez S."/>
            <person name="Zakrzewski F."/>
            <person name="Tafer H."/>
            <person name="Rupp O."/>
            <person name="Sorensen T.R."/>
            <person name="Stracke R."/>
            <person name="Reinhardt R."/>
            <person name="Goesmann A."/>
            <person name="Kraft T."/>
            <person name="Schulz B."/>
            <person name="Stadler P.F."/>
            <person name="Schmidt T."/>
            <person name="Gabaldon T."/>
            <person name="Lehrach H."/>
            <person name="Weisshaar B."/>
            <person name="Himmelbauer H."/>
        </authorList>
    </citation>
    <scope>NUCLEOTIDE SEQUENCE [LARGE SCALE GENOMIC DNA]</scope>
    <source>
        <tissue evidence="2">Taproot</tissue>
    </source>
</reference>
<evidence type="ECO:0000313" key="2">
    <source>
        <dbReference type="EMBL" id="KMS93753.1"/>
    </source>
</evidence>
<dbReference type="EMBL" id="KQ099371">
    <property type="protein sequence ID" value="KMS93753.1"/>
    <property type="molecule type" value="Genomic_DNA"/>
</dbReference>
<dbReference type="Pfam" id="PF07727">
    <property type="entry name" value="RVT_2"/>
    <property type="match status" value="1"/>
</dbReference>